<dbReference type="EMBL" id="SDGV01000017">
    <property type="protein sequence ID" value="THB60801.1"/>
    <property type="molecule type" value="Genomic_DNA"/>
</dbReference>
<dbReference type="GO" id="GO:0008768">
    <property type="term" value="F:UDP-sugar diphosphatase activity"/>
    <property type="evidence" value="ECO:0007669"/>
    <property type="project" value="TreeGrafter"/>
</dbReference>
<evidence type="ECO:0000256" key="2">
    <source>
        <dbReference type="ARBA" id="ARBA00022512"/>
    </source>
</evidence>
<keyword evidence="10" id="KW-1185">Reference proteome</keyword>
<dbReference type="OrthoDB" id="9801679at2"/>
<feature type="chain" id="PRO_5039533535" evidence="7">
    <location>
        <begin position="26"/>
        <end position="1428"/>
    </location>
</feature>
<evidence type="ECO:0000313" key="10">
    <source>
        <dbReference type="Proteomes" id="UP000310506"/>
    </source>
</evidence>
<evidence type="ECO:0000256" key="1">
    <source>
        <dbReference type="ARBA" id="ARBA00004613"/>
    </source>
</evidence>
<keyword evidence="3" id="KW-0964">Secreted</keyword>
<protein>
    <submittedName>
        <fullName evidence="9">LPXTG cell wall anchor domain-containing protein</fullName>
    </submittedName>
</protein>
<reference evidence="9 10" key="1">
    <citation type="submission" date="2019-01" db="EMBL/GenBank/DDBJ databases">
        <title>Vagococcus silagei sp. nov. isolated from brewer's grain.</title>
        <authorList>
            <person name="Guu J.-R."/>
        </authorList>
    </citation>
    <scope>NUCLEOTIDE SEQUENCE [LARGE SCALE GENOMIC DNA]</scope>
    <source>
        <strain evidence="9 10">2B-2</strain>
    </source>
</reference>
<dbReference type="GO" id="GO:0030288">
    <property type="term" value="C:outer membrane-bounded periplasmic space"/>
    <property type="evidence" value="ECO:0007669"/>
    <property type="project" value="TreeGrafter"/>
</dbReference>
<keyword evidence="5" id="KW-0572">Peptidoglycan-anchor</keyword>
<gene>
    <name evidence="9" type="ORF">ESZ54_07475</name>
</gene>
<dbReference type="GO" id="GO:0008253">
    <property type="term" value="F:5'-nucleotidase activity"/>
    <property type="evidence" value="ECO:0007669"/>
    <property type="project" value="TreeGrafter"/>
</dbReference>
<feature type="signal peptide" evidence="7">
    <location>
        <begin position="1"/>
        <end position="25"/>
    </location>
</feature>
<evidence type="ECO:0000256" key="7">
    <source>
        <dbReference type="SAM" id="SignalP"/>
    </source>
</evidence>
<dbReference type="PANTHER" id="PTHR11575:SF24">
    <property type="entry name" value="5'-NUCLEOTIDASE"/>
    <property type="match status" value="1"/>
</dbReference>
<feature type="region of interest" description="Disordered" evidence="6">
    <location>
        <begin position="1243"/>
        <end position="1299"/>
    </location>
</feature>
<evidence type="ECO:0000313" key="9">
    <source>
        <dbReference type="EMBL" id="THB60801.1"/>
    </source>
</evidence>
<feature type="compositionally biased region" description="Low complexity" evidence="6">
    <location>
        <begin position="1257"/>
        <end position="1285"/>
    </location>
</feature>
<keyword evidence="2" id="KW-0134">Cell wall</keyword>
<evidence type="ECO:0000256" key="4">
    <source>
        <dbReference type="ARBA" id="ARBA00022729"/>
    </source>
</evidence>
<proteinExistence type="predicted"/>
<dbReference type="GO" id="GO:0000166">
    <property type="term" value="F:nucleotide binding"/>
    <property type="evidence" value="ECO:0007669"/>
    <property type="project" value="InterPro"/>
</dbReference>
<dbReference type="GO" id="GO:0005576">
    <property type="term" value="C:extracellular region"/>
    <property type="evidence" value="ECO:0007669"/>
    <property type="project" value="UniProtKB-SubCell"/>
</dbReference>
<evidence type="ECO:0000256" key="6">
    <source>
        <dbReference type="SAM" id="MobiDB-lite"/>
    </source>
</evidence>
<dbReference type="Gene3D" id="3.60.21.10">
    <property type="match status" value="2"/>
</dbReference>
<organism evidence="9 10">
    <name type="scientific">Vagococcus silagei</name>
    <dbReference type="NCBI Taxonomy" id="2508885"/>
    <lineage>
        <taxon>Bacteria</taxon>
        <taxon>Bacillati</taxon>
        <taxon>Bacillota</taxon>
        <taxon>Bacilli</taxon>
        <taxon>Lactobacillales</taxon>
        <taxon>Enterococcaceae</taxon>
        <taxon>Vagococcus</taxon>
    </lineage>
</organism>
<feature type="compositionally biased region" description="Basic and acidic residues" evidence="6">
    <location>
        <begin position="85"/>
        <end position="111"/>
    </location>
</feature>
<dbReference type="PROSITE" id="PS50847">
    <property type="entry name" value="GRAM_POS_ANCHORING"/>
    <property type="match status" value="1"/>
</dbReference>
<dbReference type="SUPFAM" id="SSF55816">
    <property type="entry name" value="5'-nucleotidase (syn. UDP-sugar hydrolase), C-terminal domain"/>
    <property type="match status" value="2"/>
</dbReference>
<accession>A0A4S3B193</accession>
<feature type="region of interest" description="Disordered" evidence="6">
    <location>
        <begin position="56"/>
        <end position="111"/>
    </location>
</feature>
<dbReference type="InterPro" id="IPR019931">
    <property type="entry name" value="LPXTG_anchor"/>
</dbReference>
<name>A0A4S3B193_9ENTE</name>
<evidence type="ECO:0000259" key="8">
    <source>
        <dbReference type="PROSITE" id="PS50847"/>
    </source>
</evidence>
<dbReference type="InterPro" id="IPR036907">
    <property type="entry name" value="5'-Nucleotdase_C_sf"/>
</dbReference>
<dbReference type="Pfam" id="PF00746">
    <property type="entry name" value="Gram_pos_anchor"/>
    <property type="match status" value="1"/>
</dbReference>
<evidence type="ECO:0000256" key="3">
    <source>
        <dbReference type="ARBA" id="ARBA00022525"/>
    </source>
</evidence>
<dbReference type="GO" id="GO:0009166">
    <property type="term" value="P:nucleotide catabolic process"/>
    <property type="evidence" value="ECO:0007669"/>
    <property type="project" value="InterPro"/>
</dbReference>
<dbReference type="Pfam" id="PF02872">
    <property type="entry name" value="5_nucleotid_C"/>
    <property type="match status" value="2"/>
</dbReference>
<sequence length="1428" mass="153351">MKKKVRSGSVVLTCLLFSQAFLPLAEVVAAPTQTSAKIEVSAVKTTGSKTLNSMVRNSSKDEIKTASSTTTVDDSTKTNALNAEKAAKDAKDAEAEAKDKDKDKDKDKKKENLIPVQMLGVNDFHGALNTTGTAYLGADKFPGSGKASKLATNLDIAQSQFSVATSSSNSTRIQAGDLIGASPANSALLADEPTMKVFKQMNFEIGTLGNHEFDKGLGEFKRILDGRKPEVGQFEGPLAEIMANYPRVASTQEIVIGNLVNKSDNAIPHGFQPYTTRIYKGKDGKSVKVGYIGVITSEFTNLVLAQHTQDYNVLDEAETIAKYSKELRDQGVNAIAVVSHIAATSSGDTVGGEIVPILDKVNTLDSDNSVDLVFAAHNHQYTNGVYTNGKNKTRVVQSTAQGKAYADVQGELDPETQDFAEVPDAKIKPTNEGVENPVVQATVDHASQTIKAITDSKVGQVDIKNVKDGKVSREASADNESQVGNLITDAQLYMANESKLTDAQGNPVKVDFAMTNTGGIRADLAVDDKGNVTWGAAQAVQPFGNILQVVSLTGQNIIDVLGQQFNGSTGYSLQFAGLKYTYTGDPKGKENNLKIEKVTDEKGKEIDPAKTYNVIINDFLFGGGDGFKKFTEGTLVTAMDTDTNTFVDYFAAMEKAGKKVIVPELNRKAKAKTTSGDVIPIQMLGVNDFHGAIDTSGTAYLEGVKHTGVGKASNLAAHLNGAETEFKAKQTDGNTERIQAGDLVGASPANSALLRDEPTMRVFNQMNFTIGTLGNHEFDKGLGEFKRILDGRKPTREELGNVSDSLWNAISTYPREKSKQEIVISNIENKSTGKYGNKGDIPLGFKPYTIKEYGQGDKKVKVGYIGVITNEFPNLVLAEHTKDFNVIDEAEAISKYSKVLREKEDVNAIVLVTHIAATSKDGKVANEIVPIMDKVEKLDPKNSIDVIFTGHNHQFTNGVIERKDKPGIRVVQSTAQGKAYIDVQGELDTKTKDFKETPKAEVKPTTALPEAQQDAGVKEIIEHANETIKPLTSATLATADLNKVSVDDKGNPIISRQTNVHGESEVGNLITDAQLYMTKNTNLKDAAGKKVDVDFAFTNNGGIRADLLIEPVTGRITWGAVQAVQPFGNILQVVAMKGKDVKAVLNEQYANGNTGYSLQVSGLTYTYTGSPEKGIKIATVKDASGKELKDDATYNIVINDFLFGGGDGFKSFTKSKLVTAMDTDTETFVSYFEKQAAQNKLIESPKLDRKSLKDETTTTTTDPTSTTNTSTDTSGSGTNSSSKPKPTGEKEQKLRKASIVNPIHAGDKVIKGKTLAGAKVTYRVRAKDGKLSITSKEVIANAKGEFEIPVTGNLVVGDTVLVNIMHDGVKIELSQKVTVKKATGNGTNTNGGKPGSVLPQTGETENYLGLAGFALIGFVVILRRRKVS</sequence>
<feature type="compositionally biased region" description="Basic and acidic residues" evidence="6">
    <location>
        <begin position="1243"/>
        <end position="1256"/>
    </location>
</feature>
<dbReference type="Gene3D" id="3.90.780.10">
    <property type="entry name" value="5'-Nucleotidase, C-terminal domain"/>
    <property type="match status" value="2"/>
</dbReference>
<dbReference type="NCBIfam" id="TIGR01167">
    <property type="entry name" value="LPXTG_anchor"/>
    <property type="match status" value="1"/>
</dbReference>
<comment type="caution">
    <text evidence="9">The sequence shown here is derived from an EMBL/GenBank/DDBJ whole genome shotgun (WGS) entry which is preliminary data.</text>
</comment>
<comment type="subcellular location">
    <subcellularLocation>
        <location evidence="1">Secreted</location>
    </subcellularLocation>
</comment>
<keyword evidence="4 7" id="KW-0732">Signal</keyword>
<feature type="domain" description="Gram-positive cocci surface proteins LPxTG" evidence="8">
    <location>
        <begin position="1398"/>
        <end position="1428"/>
    </location>
</feature>
<dbReference type="InterPro" id="IPR008334">
    <property type="entry name" value="5'-Nucleotdase_C"/>
</dbReference>
<dbReference type="PROSITE" id="PS00786">
    <property type="entry name" value="5_NUCLEOTIDASE_2"/>
    <property type="match status" value="2"/>
</dbReference>
<dbReference type="RefSeq" id="WP_136137048.1">
    <property type="nucleotide sequence ID" value="NZ_SDGV01000017.1"/>
</dbReference>
<dbReference type="GO" id="GO:0046872">
    <property type="term" value="F:metal ion binding"/>
    <property type="evidence" value="ECO:0007669"/>
    <property type="project" value="InterPro"/>
</dbReference>
<dbReference type="InterPro" id="IPR029052">
    <property type="entry name" value="Metallo-depent_PP-like"/>
</dbReference>
<dbReference type="InterPro" id="IPR006179">
    <property type="entry name" value="5_nucleotidase/apyrase"/>
</dbReference>
<dbReference type="InterPro" id="IPR006146">
    <property type="entry name" value="5'-Nucleotdase_CS"/>
</dbReference>
<dbReference type="Proteomes" id="UP000310506">
    <property type="component" value="Unassembled WGS sequence"/>
</dbReference>
<dbReference type="FunFam" id="3.90.780.10:FF:000004">
    <property type="entry name" value="UDP-sugar hydrolase, putative"/>
    <property type="match status" value="1"/>
</dbReference>
<dbReference type="PANTHER" id="PTHR11575">
    <property type="entry name" value="5'-NUCLEOTIDASE-RELATED"/>
    <property type="match status" value="1"/>
</dbReference>
<dbReference type="PRINTS" id="PR01607">
    <property type="entry name" value="APYRASEFAMLY"/>
</dbReference>
<dbReference type="SUPFAM" id="SSF56300">
    <property type="entry name" value="Metallo-dependent phosphatases"/>
    <property type="match status" value="2"/>
</dbReference>
<evidence type="ECO:0000256" key="5">
    <source>
        <dbReference type="ARBA" id="ARBA00023088"/>
    </source>
</evidence>